<dbReference type="FunFam" id="3.30.160.60:FF:000446">
    <property type="entry name" value="Zinc finger protein"/>
    <property type="match status" value="1"/>
</dbReference>
<feature type="domain" description="C2H2-type" evidence="12">
    <location>
        <begin position="483"/>
        <end position="511"/>
    </location>
</feature>
<dbReference type="GO" id="GO:0001227">
    <property type="term" value="F:DNA-binding transcription repressor activity, RNA polymerase II-specific"/>
    <property type="evidence" value="ECO:0007669"/>
    <property type="project" value="TreeGrafter"/>
</dbReference>
<keyword evidence="6" id="KW-0805">Transcription regulation</keyword>
<evidence type="ECO:0000256" key="3">
    <source>
        <dbReference type="ARBA" id="ARBA00022737"/>
    </source>
</evidence>
<dbReference type="PROSITE" id="PS50157">
    <property type="entry name" value="ZINC_FINGER_C2H2_2"/>
    <property type="match status" value="11"/>
</dbReference>
<evidence type="ECO:0000256" key="6">
    <source>
        <dbReference type="ARBA" id="ARBA00023015"/>
    </source>
</evidence>
<feature type="domain" description="C2H2-type" evidence="12">
    <location>
        <begin position="511"/>
        <end position="539"/>
    </location>
</feature>
<keyword evidence="8" id="KW-0804">Transcription</keyword>
<dbReference type="SUPFAM" id="SSF57667">
    <property type="entry name" value="beta-beta-alpha zinc fingers"/>
    <property type="match status" value="6"/>
</dbReference>
<feature type="domain" description="C2H2-type" evidence="12">
    <location>
        <begin position="172"/>
        <end position="200"/>
    </location>
</feature>
<feature type="region of interest" description="Disordered" evidence="11">
    <location>
        <begin position="770"/>
        <end position="872"/>
    </location>
</feature>
<dbReference type="InterPro" id="IPR013087">
    <property type="entry name" value="Znf_C2H2_type"/>
</dbReference>
<dbReference type="FunFam" id="3.30.160.60:FF:002343">
    <property type="entry name" value="Zinc finger protein 33A"/>
    <property type="match status" value="4"/>
</dbReference>
<feature type="compositionally biased region" description="Polar residues" evidence="11">
    <location>
        <begin position="85"/>
        <end position="95"/>
    </location>
</feature>
<feature type="domain" description="C2H2-type" evidence="12">
    <location>
        <begin position="572"/>
        <end position="600"/>
    </location>
</feature>
<evidence type="ECO:0000256" key="10">
    <source>
        <dbReference type="PROSITE-ProRule" id="PRU00042"/>
    </source>
</evidence>
<feature type="compositionally biased region" description="Basic and acidic residues" evidence="11">
    <location>
        <begin position="281"/>
        <end position="293"/>
    </location>
</feature>
<feature type="domain" description="C2H2-type" evidence="12">
    <location>
        <begin position="423"/>
        <end position="450"/>
    </location>
</feature>
<dbReference type="InterPro" id="IPR036236">
    <property type="entry name" value="Znf_C2H2_sf"/>
</dbReference>
<feature type="domain" description="C2H2-type" evidence="12">
    <location>
        <begin position="736"/>
        <end position="764"/>
    </location>
</feature>
<keyword evidence="5" id="KW-0862">Zinc</keyword>
<dbReference type="Proteomes" id="UP000694557">
    <property type="component" value="Unassembled WGS sequence"/>
</dbReference>
<dbReference type="Ensembl" id="ENSOKIT00005078241.1">
    <property type="protein sequence ID" value="ENSOKIP00005073434.1"/>
    <property type="gene ID" value="ENSOKIG00005031704.1"/>
</dbReference>
<evidence type="ECO:0000256" key="8">
    <source>
        <dbReference type="ARBA" id="ARBA00023163"/>
    </source>
</evidence>
<feature type="region of interest" description="Disordered" evidence="11">
    <location>
        <begin position="270"/>
        <end position="335"/>
    </location>
</feature>
<keyword evidence="9" id="KW-0539">Nucleus</keyword>
<dbReference type="AlphaFoldDB" id="A0A8C7HVU5"/>
<feature type="region of interest" description="Disordered" evidence="11">
    <location>
        <begin position="85"/>
        <end position="137"/>
    </location>
</feature>
<dbReference type="GO" id="GO:0002682">
    <property type="term" value="P:regulation of immune system process"/>
    <property type="evidence" value="ECO:0007669"/>
    <property type="project" value="TreeGrafter"/>
</dbReference>
<dbReference type="Pfam" id="PF00096">
    <property type="entry name" value="zf-C2H2"/>
    <property type="match status" value="6"/>
</dbReference>
<evidence type="ECO:0000256" key="1">
    <source>
        <dbReference type="ARBA" id="ARBA00004123"/>
    </source>
</evidence>
<dbReference type="KEGG" id="oki:109883570"/>
<evidence type="ECO:0000256" key="2">
    <source>
        <dbReference type="ARBA" id="ARBA00022723"/>
    </source>
</evidence>
<reference evidence="13" key="1">
    <citation type="submission" date="2025-05" db="UniProtKB">
        <authorList>
            <consortium name="Ensembl"/>
        </authorList>
    </citation>
    <scope>IDENTIFICATION</scope>
</reference>
<feature type="compositionally biased region" description="Basic and acidic residues" evidence="11">
    <location>
        <begin position="309"/>
        <end position="318"/>
    </location>
</feature>
<dbReference type="PANTHER" id="PTHR24399:SF23">
    <property type="entry name" value="C2H2-TYPE DOMAIN-CONTAINING PROTEIN"/>
    <property type="match status" value="1"/>
</dbReference>
<feature type="domain" description="C2H2-type" evidence="12">
    <location>
        <begin position="395"/>
        <end position="422"/>
    </location>
</feature>
<dbReference type="GeneID" id="116359902"/>
<feature type="compositionally biased region" description="Polar residues" evidence="11">
    <location>
        <begin position="323"/>
        <end position="333"/>
    </location>
</feature>
<feature type="compositionally biased region" description="Basic and acidic residues" evidence="11">
    <location>
        <begin position="677"/>
        <end position="694"/>
    </location>
</feature>
<dbReference type="FunFam" id="3.30.160.60:FF:000038">
    <property type="entry name" value="Zinc finger protein 624"/>
    <property type="match status" value="1"/>
</dbReference>
<evidence type="ECO:0000313" key="15">
    <source>
        <dbReference type="Proteomes" id="UP000694557"/>
    </source>
</evidence>
<dbReference type="Gene3D" id="3.30.160.60">
    <property type="entry name" value="Classic Zinc Finger"/>
    <property type="match status" value="10"/>
</dbReference>
<evidence type="ECO:0000313" key="13">
    <source>
        <dbReference type="Ensembl" id="ENSOKIP00005063321.1"/>
    </source>
</evidence>
<dbReference type="SMART" id="SM00355">
    <property type="entry name" value="ZnF_C2H2"/>
    <property type="match status" value="11"/>
</dbReference>
<dbReference type="Ensembl" id="ENSOKIT00005067299.1">
    <property type="protein sequence ID" value="ENSOKIP00005063321.1"/>
    <property type="gene ID" value="ENSOKIG00005027142.1"/>
</dbReference>
<evidence type="ECO:0000313" key="14">
    <source>
        <dbReference type="Ensembl" id="ENSOKIP00005073434.1"/>
    </source>
</evidence>
<comment type="subcellular location">
    <subcellularLocation>
        <location evidence="1">Nucleus</location>
    </subcellularLocation>
</comment>
<keyword evidence="2" id="KW-0479">Metal-binding</keyword>
<keyword evidence="3" id="KW-0677">Repeat</keyword>
<name>A0A8C7HVU5_ONCKI</name>
<keyword evidence="7" id="KW-0238">DNA-binding</keyword>
<protein>
    <submittedName>
        <fullName evidence="13">Zinc finger protein 135-like</fullName>
    </submittedName>
</protein>
<evidence type="ECO:0000256" key="11">
    <source>
        <dbReference type="SAM" id="MobiDB-lite"/>
    </source>
</evidence>
<feature type="domain" description="C2H2-type" evidence="12">
    <location>
        <begin position="451"/>
        <end position="478"/>
    </location>
</feature>
<dbReference type="FunFam" id="3.30.160.60:FF:000012">
    <property type="entry name" value="RB-associated KRAB zinc finger protein-like"/>
    <property type="match status" value="1"/>
</dbReference>
<keyword evidence="15" id="KW-1185">Reference proteome</keyword>
<feature type="domain" description="C2H2-type" evidence="12">
    <location>
        <begin position="144"/>
        <end position="171"/>
    </location>
</feature>
<evidence type="ECO:0000259" key="12">
    <source>
        <dbReference type="PROSITE" id="PS50157"/>
    </source>
</evidence>
<sequence>MSSEKETLMDEIEKSLWNLTEDNLRYLCERHGKDGSEIKGMNHRLLRRKVMEEMWDNTDSMKSEEQGMSWLVQLKEDIRRIQEEGSSALMSPSQSDDVDWNEEGGTRLPSNRLEAKSDLERHTPEQRESDVTTSQSESVFLKPHLCTKCGKGFHQAGCLKRHLRTHTGEKPFVCPRCGRAWSDSGNLKRHMRKTHPGEEMVVKRVDTQRSDPTESREEINVDSIKSEEQGTSRSLQLEEEDACGAPVSPSQAHADDVDCNVEDRDWLSSIGLKVEPMSPRQSDDDAADRKEEWNEVGGATLPSNGLESESARERHSCDKPLLPSSTLAESPSRASPGGTLLCGLKRVSVRLVDCRKTPGQSGLQMHKATQTGEKPHSWSNAEQHKTLSKDRPGSHICDHCGKNFTTATNLKRHFLYLSGEKPYMCSECGKRFTQAGSLKTHQRTHTGEKPYICPRCGKAWSDYGNLKRHMRRHTVKQYMVKPHHCSDCGKQFIVKSSLKHHRLVFHTDHPHRCGQCKKSFITAERLESHTKTQHPPRDPLKNPHVCSECGKGFHQAGCLKRHLRTHTGEKPFVCPRCGRAWSDSGNLKRHMRKTHPGEEMVVKRVDTQRSDPTESREEMNVDSIKSEEQGTSRSLQLKEDIRRILVDARGAPMSPNQADDYSEDGDEGGTWLPSNRPEAKSDLERHTPEQRETDVTTSQSESVFLKPHLCTKCGKGFKKAGCLKRHLRTHTGEKPFVCSCCGKAWSDSGNLKRHMRKTHPGEEMVVKRVDTQRSDPTGSREEMTVDSIKSEEQGTSRSLQLKEEDACGAPVSPSQAHADDVDCNVEDRDWLPSIGLKAEPMSPSQSDDDTADRKEEWNEEEGALRCGKAWSY</sequence>
<evidence type="ECO:0000256" key="7">
    <source>
        <dbReference type="ARBA" id="ARBA00023125"/>
    </source>
</evidence>
<dbReference type="GO" id="GO:0001817">
    <property type="term" value="P:regulation of cytokine production"/>
    <property type="evidence" value="ECO:0007669"/>
    <property type="project" value="TreeGrafter"/>
</dbReference>
<dbReference type="GO" id="GO:0008270">
    <property type="term" value="F:zinc ion binding"/>
    <property type="evidence" value="ECO:0007669"/>
    <property type="project" value="UniProtKB-KW"/>
</dbReference>
<feature type="compositionally biased region" description="Basic and acidic residues" evidence="11">
    <location>
        <begin position="817"/>
        <end position="830"/>
    </location>
</feature>
<feature type="compositionally biased region" description="Basic and acidic residues" evidence="11">
    <location>
        <begin position="595"/>
        <end position="646"/>
    </location>
</feature>
<evidence type="ECO:0000256" key="9">
    <source>
        <dbReference type="ARBA" id="ARBA00023242"/>
    </source>
</evidence>
<dbReference type="GO" id="GO:0000978">
    <property type="term" value="F:RNA polymerase II cis-regulatory region sequence-specific DNA binding"/>
    <property type="evidence" value="ECO:0007669"/>
    <property type="project" value="TreeGrafter"/>
</dbReference>
<dbReference type="FunFam" id="3.30.160.60:FF:000100">
    <property type="entry name" value="Zinc finger 45-like"/>
    <property type="match status" value="1"/>
</dbReference>
<evidence type="ECO:0000256" key="5">
    <source>
        <dbReference type="ARBA" id="ARBA00022833"/>
    </source>
</evidence>
<feature type="domain" description="C2H2-type" evidence="12">
    <location>
        <begin position="708"/>
        <end position="735"/>
    </location>
</feature>
<dbReference type="GO" id="GO:0005654">
    <property type="term" value="C:nucleoplasm"/>
    <property type="evidence" value="ECO:0007669"/>
    <property type="project" value="TreeGrafter"/>
</dbReference>
<feature type="domain" description="C2H2-type" evidence="12">
    <location>
        <begin position="544"/>
        <end position="571"/>
    </location>
</feature>
<dbReference type="GeneTree" id="ENSGT00940000161979"/>
<dbReference type="FunFam" id="3.30.160.60:FF:000478">
    <property type="entry name" value="Zinc finger protein 133"/>
    <property type="match status" value="1"/>
</dbReference>
<feature type="region of interest" description="Disordered" evidence="11">
    <location>
        <begin position="588"/>
        <end position="700"/>
    </location>
</feature>
<dbReference type="RefSeq" id="XP_031669699.1">
    <property type="nucleotide sequence ID" value="XM_031813839.1"/>
</dbReference>
<dbReference type="PROSITE" id="PS00028">
    <property type="entry name" value="ZINC_FINGER_C2H2_1"/>
    <property type="match status" value="10"/>
</dbReference>
<feature type="compositionally biased region" description="Basic and acidic residues" evidence="11">
    <location>
        <begin position="770"/>
        <end position="805"/>
    </location>
</feature>
<gene>
    <name evidence="13" type="primary">LOC116359902</name>
    <name evidence="14" type="synonym">LOC109883570</name>
</gene>
<evidence type="ECO:0000256" key="4">
    <source>
        <dbReference type="ARBA" id="ARBA00022771"/>
    </source>
</evidence>
<feature type="compositionally biased region" description="Basic and acidic residues" evidence="11">
    <location>
        <begin position="203"/>
        <end position="230"/>
    </location>
</feature>
<dbReference type="Pfam" id="PF13894">
    <property type="entry name" value="zf-C2H2_4"/>
    <property type="match status" value="1"/>
</dbReference>
<keyword evidence="4 10" id="KW-0863">Zinc-finger</keyword>
<accession>A0A8C7HVU5</accession>
<organism evidence="13 15">
    <name type="scientific">Oncorhynchus kisutch</name>
    <name type="common">Coho salmon</name>
    <name type="synonym">Salmo kisutch</name>
    <dbReference type="NCBI Taxonomy" id="8019"/>
    <lineage>
        <taxon>Eukaryota</taxon>
        <taxon>Metazoa</taxon>
        <taxon>Chordata</taxon>
        <taxon>Craniata</taxon>
        <taxon>Vertebrata</taxon>
        <taxon>Euteleostomi</taxon>
        <taxon>Actinopterygii</taxon>
        <taxon>Neopterygii</taxon>
        <taxon>Teleostei</taxon>
        <taxon>Protacanthopterygii</taxon>
        <taxon>Salmoniformes</taxon>
        <taxon>Salmonidae</taxon>
        <taxon>Salmoninae</taxon>
        <taxon>Oncorhynchus</taxon>
    </lineage>
</organism>
<dbReference type="PANTHER" id="PTHR24399">
    <property type="entry name" value="ZINC FINGER AND BTB DOMAIN-CONTAINING"/>
    <property type="match status" value="1"/>
</dbReference>
<feature type="region of interest" description="Disordered" evidence="11">
    <location>
        <begin position="203"/>
        <end position="258"/>
    </location>
</feature>
<feature type="region of interest" description="Disordered" evidence="11">
    <location>
        <begin position="358"/>
        <end position="379"/>
    </location>
</feature>
<feature type="compositionally biased region" description="Basic and acidic residues" evidence="11">
    <location>
        <begin position="113"/>
        <end position="130"/>
    </location>
</feature>
<proteinExistence type="predicted"/>